<dbReference type="Proteomes" id="UP000266091">
    <property type="component" value="Unassembled WGS sequence"/>
</dbReference>
<evidence type="ECO:0000313" key="1">
    <source>
        <dbReference type="EMBL" id="GBO94851.1"/>
    </source>
</evidence>
<dbReference type="Gene3D" id="3.90.550.10">
    <property type="entry name" value="Spore Coat Polysaccharide Biosynthesis Protein SpsA, Chain A"/>
    <property type="match status" value="1"/>
</dbReference>
<dbReference type="RefSeq" id="WP_116271042.1">
    <property type="nucleotide sequence ID" value="NZ_BGZJ01000002.1"/>
</dbReference>
<reference evidence="1 2" key="1">
    <citation type="journal article" date="2018" name="Int. J. Syst. Evol. Microbiol.">
        <title>Mesosutterella multiformis gen. nov., sp. nov., a member of the family Sutterellaceae and Sutterella megalosphaeroides sp. nov., isolated from human faeces.</title>
        <authorList>
            <person name="Sakamoto M."/>
            <person name="Ikeyama N."/>
            <person name="Kunihiro T."/>
            <person name="Iino T."/>
            <person name="Yuki M."/>
            <person name="Ohkuma M."/>
        </authorList>
    </citation>
    <scope>NUCLEOTIDE SEQUENCE [LARGE SCALE GENOMIC DNA]</scope>
    <source>
        <strain evidence="1 2">4NBBH2</strain>
    </source>
</reference>
<sequence>MTINVQCVYGDDDIENVRNCIIPNLAAATKEKVVFLTMNYDAAGKRLDSGDQYGCEVRDIPKTTDRRTGFAENHNFLFKESEKTPSFVLINPDCVPLPGSIDRLIERKTDKVAIVEGRQWPFEHPKKYDQKTLETPWASGAFELIDSDFYQSVGGMDELYFLYAEDVDLSWRAWLKGYRVLYEPAAQIIHFTNGRFERDDLISNEQYYGLRNFILISRKFFGKKGEESAVKSGELSNQVQSY</sequence>
<keyword evidence="2" id="KW-1185">Reference proteome</keyword>
<dbReference type="PANTHER" id="PTHR43179">
    <property type="entry name" value="RHAMNOSYLTRANSFERASE WBBL"/>
    <property type="match status" value="1"/>
</dbReference>
<dbReference type="AlphaFoldDB" id="A0A388SHF4"/>
<organism evidence="1 2">
    <name type="scientific">Mesosutterella multiformis</name>
    <dbReference type="NCBI Taxonomy" id="2259133"/>
    <lineage>
        <taxon>Bacteria</taxon>
        <taxon>Pseudomonadati</taxon>
        <taxon>Pseudomonadota</taxon>
        <taxon>Betaproteobacteria</taxon>
        <taxon>Burkholderiales</taxon>
        <taxon>Sutterellaceae</taxon>
        <taxon>Mesosutterella</taxon>
    </lineage>
</organism>
<gene>
    <name evidence="1" type="ORF">MESMUL_22050</name>
</gene>
<proteinExistence type="predicted"/>
<accession>A0A388SHF4</accession>
<dbReference type="PANTHER" id="PTHR43179:SF7">
    <property type="entry name" value="RHAMNOSYLTRANSFERASE WBBL"/>
    <property type="match status" value="1"/>
</dbReference>
<dbReference type="InterPro" id="IPR029044">
    <property type="entry name" value="Nucleotide-diphossugar_trans"/>
</dbReference>
<name>A0A388SHF4_9BURK</name>
<comment type="caution">
    <text evidence="1">The sequence shown here is derived from an EMBL/GenBank/DDBJ whole genome shotgun (WGS) entry which is preliminary data.</text>
</comment>
<dbReference type="OrthoDB" id="9771846at2"/>
<dbReference type="EMBL" id="BGZJ01000002">
    <property type="protein sequence ID" value="GBO94851.1"/>
    <property type="molecule type" value="Genomic_DNA"/>
</dbReference>
<dbReference type="SUPFAM" id="SSF53448">
    <property type="entry name" value="Nucleotide-diphospho-sugar transferases"/>
    <property type="match status" value="1"/>
</dbReference>
<evidence type="ECO:0008006" key="3">
    <source>
        <dbReference type="Google" id="ProtNLM"/>
    </source>
</evidence>
<evidence type="ECO:0000313" key="2">
    <source>
        <dbReference type="Proteomes" id="UP000266091"/>
    </source>
</evidence>
<protein>
    <recommendedName>
        <fullName evidence="3">Glycosyl transferase</fullName>
    </recommendedName>
</protein>